<keyword evidence="4" id="KW-1185">Reference proteome</keyword>
<feature type="transmembrane region" description="Helical" evidence="2">
    <location>
        <begin position="121"/>
        <end position="144"/>
    </location>
</feature>
<feature type="compositionally biased region" description="Low complexity" evidence="1">
    <location>
        <begin position="354"/>
        <end position="459"/>
    </location>
</feature>
<evidence type="ECO:0000313" key="4">
    <source>
        <dbReference type="Proteomes" id="UP000199494"/>
    </source>
</evidence>
<dbReference type="InterPro" id="IPR045782">
    <property type="entry name" value="TrbL_3"/>
</dbReference>
<keyword evidence="2" id="KW-0812">Transmembrane</keyword>
<keyword evidence="2" id="KW-0472">Membrane</keyword>
<dbReference type="AlphaFoldDB" id="A0A1G6Z4G9"/>
<feature type="transmembrane region" description="Helical" evidence="2">
    <location>
        <begin position="257"/>
        <end position="281"/>
    </location>
</feature>
<feature type="transmembrane region" description="Helical" evidence="2">
    <location>
        <begin position="84"/>
        <end position="106"/>
    </location>
</feature>
<feature type="region of interest" description="Disordered" evidence="1">
    <location>
        <begin position="318"/>
        <end position="483"/>
    </location>
</feature>
<organism evidence="3 4">
    <name type="scientific">Prauserella marina</name>
    <dbReference type="NCBI Taxonomy" id="530584"/>
    <lineage>
        <taxon>Bacteria</taxon>
        <taxon>Bacillati</taxon>
        <taxon>Actinomycetota</taxon>
        <taxon>Actinomycetes</taxon>
        <taxon>Pseudonocardiales</taxon>
        <taxon>Pseudonocardiaceae</taxon>
        <taxon>Prauserella</taxon>
    </lineage>
</organism>
<sequence length="483" mass="47927">MPDVCRMPIISTFCAADAVGDAAGEVVGDAASDAAASVATSAFDKVAESAGAWAGDLLVRAMTWWVQTPTVNPDTDAVRIAQSWTIPIAITILMVSLLWQCIRLVLSNRKDPLVNIATGLVRYVVIVTVGLSVLAGAITAGDALSQAMIGETARNFGVHMQEMLTREVIQNPFGLLMIGLLLALVAFFQWILGFLRQAGILILAAMIPLAASGSLNEGTKPWWPRLATAAIALVVYKPMAAFIYMLGFTFIGEGRDLGTVMVGMMILILSLFALPALMRFFSWAETSIGARAGGGGGLATGAAMIAAGAAARSGGRASAPAMAGTMTSTGPGTGAGNSGTFGMPGGSRTLDRPTSSSGNGDSGVGAASGAATTAGAGADHAHTATSTPSGAAPATGPAGSTMAGTAPTSSPSGARATGAAGAAASGGTSSPTGSRTSSTGAAGAAGALQQGYQAGQAAANEVTRGATPPASTGDDDTRKGKTL</sequence>
<dbReference type="Pfam" id="PF19590">
    <property type="entry name" value="TrbL_3"/>
    <property type="match status" value="1"/>
</dbReference>
<feature type="transmembrane region" description="Helical" evidence="2">
    <location>
        <begin position="227"/>
        <end position="251"/>
    </location>
</feature>
<dbReference type="EMBL" id="FMZE01000015">
    <property type="protein sequence ID" value="SDD97421.1"/>
    <property type="molecule type" value="Genomic_DNA"/>
</dbReference>
<dbReference type="Proteomes" id="UP000199494">
    <property type="component" value="Unassembled WGS sequence"/>
</dbReference>
<evidence type="ECO:0000313" key="3">
    <source>
        <dbReference type="EMBL" id="SDD97421.1"/>
    </source>
</evidence>
<keyword evidence="2" id="KW-1133">Transmembrane helix</keyword>
<evidence type="ECO:0000256" key="1">
    <source>
        <dbReference type="SAM" id="MobiDB-lite"/>
    </source>
</evidence>
<protein>
    <submittedName>
        <fullName evidence="3">Uncharacterized protein</fullName>
    </submittedName>
</protein>
<accession>A0A1G6Z4G9</accession>
<reference evidence="3 4" key="1">
    <citation type="submission" date="2016-10" db="EMBL/GenBank/DDBJ databases">
        <authorList>
            <person name="de Groot N.N."/>
        </authorList>
    </citation>
    <scope>NUCLEOTIDE SEQUENCE [LARGE SCALE GENOMIC DNA]</scope>
    <source>
        <strain evidence="3 4">CGMCC 4.5506</strain>
    </source>
</reference>
<feature type="transmembrane region" description="Helical" evidence="2">
    <location>
        <begin position="173"/>
        <end position="192"/>
    </location>
</feature>
<name>A0A1G6Z4G9_9PSEU</name>
<dbReference type="STRING" id="530584.SAMN05421630_115114"/>
<evidence type="ECO:0000256" key="2">
    <source>
        <dbReference type="SAM" id="Phobius"/>
    </source>
</evidence>
<proteinExistence type="predicted"/>
<feature type="compositionally biased region" description="Gly residues" evidence="1">
    <location>
        <begin position="331"/>
        <end position="345"/>
    </location>
</feature>
<gene>
    <name evidence="3" type="ORF">SAMN05421630_115114</name>
</gene>